<evidence type="ECO:0000313" key="4">
    <source>
        <dbReference type="Proteomes" id="UP000309138"/>
    </source>
</evidence>
<proteinExistence type="predicted"/>
<sequence length="303" mass="30896">MKSLVEIVAVLMAPQQAATPPATPPPELPAGEGPRATSGEAARYDAVGYAADRAEAGVAHPTLPIDSHVEVTALDSGRTVLLAVTQQAPLAAPAIVALSPAARTALGLTQPMAAVRVRAVTPPAPDMAAARRGEAVQRLDAPPVLLTGLRKDLPPRGAMPMPDRPPATPAPRKPATDSAKPAPAAVAPKPVSAPPAVPKPMPAAAPAAPSQATNRLIDPPESIGRTPPRAGVDPDKGWFVQVATLSDAARAKALAADLGGSSVAAGRFWRVRMGPYGDRAGADAARANAAKRGYRDARAYQVK</sequence>
<dbReference type="PANTHER" id="PTHR34183:SF1">
    <property type="entry name" value="ENDOLYTIC PEPTIDOGLYCAN TRANSGLYCOSYLASE RLPA"/>
    <property type="match status" value="1"/>
</dbReference>
<dbReference type="PANTHER" id="PTHR34183">
    <property type="entry name" value="ENDOLYTIC PEPTIDOGLYCAN TRANSGLYCOSYLASE RLPA"/>
    <property type="match status" value="1"/>
</dbReference>
<dbReference type="EMBL" id="SWKR01000002">
    <property type="protein sequence ID" value="TKD50483.1"/>
    <property type="molecule type" value="Genomic_DNA"/>
</dbReference>
<organism evidence="3 4">
    <name type="scientific">Sphingomonas baiyangensis</name>
    <dbReference type="NCBI Taxonomy" id="2572576"/>
    <lineage>
        <taxon>Bacteria</taxon>
        <taxon>Pseudomonadati</taxon>
        <taxon>Pseudomonadota</taxon>
        <taxon>Alphaproteobacteria</taxon>
        <taxon>Sphingomonadales</taxon>
        <taxon>Sphingomonadaceae</taxon>
        <taxon>Sphingomonas</taxon>
    </lineage>
</organism>
<dbReference type="Gene3D" id="2.40.40.10">
    <property type="entry name" value="RlpA-like domain"/>
    <property type="match status" value="1"/>
</dbReference>
<feature type="compositionally biased region" description="Pro residues" evidence="1">
    <location>
        <begin position="191"/>
        <end position="203"/>
    </location>
</feature>
<evidence type="ECO:0000259" key="2">
    <source>
        <dbReference type="Pfam" id="PF05036"/>
    </source>
</evidence>
<dbReference type="GO" id="GO:0042834">
    <property type="term" value="F:peptidoglycan binding"/>
    <property type="evidence" value="ECO:0007669"/>
    <property type="project" value="InterPro"/>
</dbReference>
<feature type="compositionally biased region" description="Pro residues" evidence="1">
    <location>
        <begin position="162"/>
        <end position="172"/>
    </location>
</feature>
<dbReference type="RefSeq" id="WP_136942424.1">
    <property type="nucleotide sequence ID" value="NZ_SWKR01000002.1"/>
</dbReference>
<dbReference type="InterPro" id="IPR036680">
    <property type="entry name" value="SPOR-like_sf"/>
</dbReference>
<comment type="caution">
    <text evidence="3">The sequence shown here is derived from an EMBL/GenBank/DDBJ whole genome shotgun (WGS) entry which is preliminary data.</text>
</comment>
<accession>A0A4U1L2R8</accession>
<evidence type="ECO:0000313" key="3">
    <source>
        <dbReference type="EMBL" id="TKD50483.1"/>
    </source>
</evidence>
<feature type="region of interest" description="Disordered" evidence="1">
    <location>
        <begin position="15"/>
        <end position="40"/>
    </location>
</feature>
<dbReference type="Pfam" id="PF05036">
    <property type="entry name" value="SPOR"/>
    <property type="match status" value="1"/>
</dbReference>
<dbReference type="InterPro" id="IPR007730">
    <property type="entry name" value="SPOR-like_dom"/>
</dbReference>
<dbReference type="Proteomes" id="UP000309138">
    <property type="component" value="Unassembled WGS sequence"/>
</dbReference>
<feature type="domain" description="SPOR" evidence="2">
    <location>
        <begin position="235"/>
        <end position="295"/>
    </location>
</feature>
<dbReference type="OrthoDB" id="9779128at2"/>
<dbReference type="AlphaFoldDB" id="A0A4U1L2R8"/>
<evidence type="ECO:0000256" key="1">
    <source>
        <dbReference type="SAM" id="MobiDB-lite"/>
    </source>
</evidence>
<feature type="compositionally biased region" description="Low complexity" evidence="1">
    <location>
        <begin position="176"/>
        <end position="190"/>
    </location>
</feature>
<dbReference type="Gene3D" id="3.30.70.1070">
    <property type="entry name" value="Sporulation related repeat"/>
    <property type="match status" value="1"/>
</dbReference>
<feature type="region of interest" description="Disordered" evidence="1">
    <location>
        <begin position="128"/>
        <end position="221"/>
    </location>
</feature>
<dbReference type="SUPFAM" id="SSF110997">
    <property type="entry name" value="Sporulation related repeat"/>
    <property type="match status" value="1"/>
</dbReference>
<gene>
    <name evidence="3" type="ORF">FBR43_06690</name>
</gene>
<keyword evidence="4" id="KW-1185">Reference proteome</keyword>
<protein>
    <recommendedName>
        <fullName evidence="2">SPOR domain-containing protein</fullName>
    </recommendedName>
</protein>
<reference evidence="3 4" key="1">
    <citation type="submission" date="2019-04" db="EMBL/GenBank/DDBJ databases">
        <authorList>
            <person name="Yang Y."/>
            <person name="Wei D."/>
        </authorList>
    </citation>
    <scope>NUCLEOTIDE SEQUENCE [LARGE SCALE GENOMIC DNA]</scope>
    <source>
        <strain evidence="3 4">L-1-4w-11</strain>
    </source>
</reference>
<name>A0A4U1L2R8_9SPHN</name>
<dbReference type="InterPro" id="IPR036908">
    <property type="entry name" value="RlpA-like_sf"/>
</dbReference>